<dbReference type="RefSeq" id="WP_191153439.1">
    <property type="nucleotide sequence ID" value="NZ_JACWUN010000001.1"/>
</dbReference>
<dbReference type="Gene3D" id="3.30.420.270">
    <property type="match status" value="1"/>
</dbReference>
<evidence type="ECO:0000313" key="9">
    <source>
        <dbReference type="EMBL" id="MBD1399164.1"/>
    </source>
</evidence>
<dbReference type="GO" id="GO:0005886">
    <property type="term" value="C:plasma membrane"/>
    <property type="evidence" value="ECO:0007669"/>
    <property type="project" value="UniProtKB-SubCell"/>
</dbReference>
<evidence type="ECO:0000256" key="6">
    <source>
        <dbReference type="ARBA" id="ARBA00023136"/>
    </source>
</evidence>
<proteinExistence type="inferred from homology"/>
<protein>
    <submittedName>
        <fullName evidence="9">Biopolymer transporter ExbD</fullName>
    </submittedName>
</protein>
<name>A0A8J6UNA4_9BACT</name>
<keyword evidence="6 8" id="KW-0472">Membrane</keyword>
<reference evidence="9" key="1">
    <citation type="submission" date="2020-09" db="EMBL/GenBank/DDBJ databases">
        <title>Pelobacter alkaliphilus sp. nov., a novel anaerobic arsenate-reducing bacterium from terrestrial mud volcano.</title>
        <authorList>
            <person name="Khomyakova M.A."/>
            <person name="Merkel A.Y."/>
            <person name="Slobodkin A.I."/>
        </authorList>
    </citation>
    <scope>NUCLEOTIDE SEQUENCE</scope>
    <source>
        <strain evidence="9">M08fum</strain>
    </source>
</reference>
<comment type="caution">
    <text evidence="9">The sequence shown here is derived from an EMBL/GenBank/DDBJ whole genome shotgun (WGS) entry which is preliminary data.</text>
</comment>
<evidence type="ECO:0000256" key="8">
    <source>
        <dbReference type="SAM" id="Phobius"/>
    </source>
</evidence>
<keyword evidence="7" id="KW-0653">Protein transport</keyword>
<evidence type="ECO:0000256" key="2">
    <source>
        <dbReference type="ARBA" id="ARBA00005811"/>
    </source>
</evidence>
<dbReference type="Proteomes" id="UP000632828">
    <property type="component" value="Unassembled WGS sequence"/>
</dbReference>
<dbReference type="PANTHER" id="PTHR30558">
    <property type="entry name" value="EXBD MEMBRANE COMPONENT OF PMF-DRIVEN MACROMOLECULE IMPORT SYSTEM"/>
    <property type="match status" value="1"/>
</dbReference>
<evidence type="ECO:0000256" key="7">
    <source>
        <dbReference type="RuleBase" id="RU003879"/>
    </source>
</evidence>
<dbReference type="GO" id="GO:0015031">
    <property type="term" value="P:protein transport"/>
    <property type="evidence" value="ECO:0007669"/>
    <property type="project" value="UniProtKB-KW"/>
</dbReference>
<keyword evidence="4 7" id="KW-0812">Transmembrane</keyword>
<evidence type="ECO:0000256" key="1">
    <source>
        <dbReference type="ARBA" id="ARBA00004162"/>
    </source>
</evidence>
<keyword evidence="5 8" id="KW-1133">Transmembrane helix</keyword>
<dbReference type="PANTHER" id="PTHR30558:SF3">
    <property type="entry name" value="BIOPOLYMER TRANSPORT PROTEIN EXBD-RELATED"/>
    <property type="match status" value="1"/>
</dbReference>
<dbReference type="EMBL" id="JACWUN010000001">
    <property type="protein sequence ID" value="MBD1399164.1"/>
    <property type="molecule type" value="Genomic_DNA"/>
</dbReference>
<comment type="subcellular location">
    <subcellularLocation>
        <location evidence="1">Cell membrane</location>
        <topology evidence="1">Single-pass membrane protein</topology>
    </subcellularLocation>
    <subcellularLocation>
        <location evidence="7">Cell membrane</location>
        <topology evidence="7">Single-pass type II membrane protein</topology>
    </subcellularLocation>
</comment>
<keyword evidence="7" id="KW-0813">Transport</keyword>
<comment type="similarity">
    <text evidence="2 7">Belongs to the ExbD/TolR family.</text>
</comment>
<dbReference type="GO" id="GO:0022857">
    <property type="term" value="F:transmembrane transporter activity"/>
    <property type="evidence" value="ECO:0007669"/>
    <property type="project" value="InterPro"/>
</dbReference>
<evidence type="ECO:0000256" key="4">
    <source>
        <dbReference type="ARBA" id="ARBA00022692"/>
    </source>
</evidence>
<organism evidence="9 10">
    <name type="scientific">Pelovirga terrestris</name>
    <dbReference type="NCBI Taxonomy" id="2771352"/>
    <lineage>
        <taxon>Bacteria</taxon>
        <taxon>Pseudomonadati</taxon>
        <taxon>Thermodesulfobacteriota</taxon>
        <taxon>Desulfuromonadia</taxon>
        <taxon>Geobacterales</taxon>
        <taxon>Geobacteraceae</taxon>
        <taxon>Pelovirga</taxon>
    </lineage>
</organism>
<evidence type="ECO:0000256" key="5">
    <source>
        <dbReference type="ARBA" id="ARBA00022989"/>
    </source>
</evidence>
<gene>
    <name evidence="9" type="ORF">ICT70_00595</name>
</gene>
<keyword evidence="10" id="KW-1185">Reference proteome</keyword>
<feature type="transmembrane region" description="Helical" evidence="8">
    <location>
        <begin position="15"/>
        <end position="36"/>
    </location>
</feature>
<evidence type="ECO:0000313" key="10">
    <source>
        <dbReference type="Proteomes" id="UP000632828"/>
    </source>
</evidence>
<evidence type="ECO:0000256" key="3">
    <source>
        <dbReference type="ARBA" id="ARBA00022475"/>
    </source>
</evidence>
<dbReference type="AlphaFoldDB" id="A0A8J6UNA4"/>
<dbReference type="InterPro" id="IPR003400">
    <property type="entry name" value="ExbD"/>
</dbReference>
<sequence>MGFRRKDSESPRVELTPMIDVVFLLLIFFMISTTFIERPGVNIDLPEGGAQQVATEKKEVEVYLTEEGDLYLQREAITLSELNEHLVGLGVETTREMTFLLMADKSARHGWVIEVMEIARRNGFVRLAIATDKTIDEKTIRQGE</sequence>
<dbReference type="Pfam" id="PF02472">
    <property type="entry name" value="ExbD"/>
    <property type="match status" value="1"/>
</dbReference>
<keyword evidence="3" id="KW-1003">Cell membrane</keyword>
<accession>A0A8J6UNA4</accession>